<gene>
    <name evidence="5" type="ORF">XA68_15712</name>
</gene>
<dbReference type="Proteomes" id="UP000037136">
    <property type="component" value="Unassembled WGS sequence"/>
</dbReference>
<dbReference type="GO" id="GO:0045333">
    <property type="term" value="P:cellular respiration"/>
    <property type="evidence" value="ECO:0007669"/>
    <property type="project" value="InterPro"/>
</dbReference>
<organism evidence="5 6">
    <name type="scientific">Ophiocordyceps unilateralis</name>
    <name type="common">Zombie-ant fungus</name>
    <name type="synonym">Torrubia unilateralis</name>
    <dbReference type="NCBI Taxonomy" id="268505"/>
    <lineage>
        <taxon>Eukaryota</taxon>
        <taxon>Fungi</taxon>
        <taxon>Dikarya</taxon>
        <taxon>Ascomycota</taxon>
        <taxon>Pezizomycotina</taxon>
        <taxon>Sordariomycetes</taxon>
        <taxon>Hypocreomycetidae</taxon>
        <taxon>Hypocreales</taxon>
        <taxon>Ophiocordycipitaceae</taxon>
        <taxon>Ophiocordyceps</taxon>
    </lineage>
</organism>
<dbReference type="PANTHER" id="PTHR12901:SF10">
    <property type="entry name" value="COENZYME Q-BINDING PROTEIN COQ10, MITOCHONDRIAL"/>
    <property type="match status" value="1"/>
</dbReference>
<comment type="similarity">
    <text evidence="1">Belongs to the COQ10 family.</text>
</comment>
<dbReference type="Gene3D" id="3.30.530.20">
    <property type="match status" value="1"/>
</dbReference>
<dbReference type="SUPFAM" id="SSF55961">
    <property type="entry name" value="Bet v1-like"/>
    <property type="match status" value="1"/>
</dbReference>
<dbReference type="OrthoDB" id="292693at2759"/>
<comment type="subunit">
    <text evidence="2">Interacts with coenzyme Q.</text>
</comment>
<comment type="caution">
    <text evidence="5">The sequence shown here is derived from an EMBL/GenBank/DDBJ whole genome shotgun (WGS) entry which is preliminary data.</text>
</comment>
<sequence>MPSRVRLLAPQLLPRRRPTSLPVIHHRLFVFTGLDSAGPPHRFSATRKLPFAAESLYHLIVDIDSYKSFVPYCPDSRVTQWSELDRHGRRWPIKAVLTVGWGRITESFTSQLTCVPGVSVEAVNLDDSDRDHVGTKPVFKSLFTRWSLRPISPQPRPQTEVHFDISYQFNSLFYDKASHAVSFKVADVMIEAFEKRAQQKLSQTSPSTY</sequence>
<dbReference type="PANTHER" id="PTHR12901">
    <property type="entry name" value="SPERM PROTEIN HOMOLOG"/>
    <property type="match status" value="1"/>
</dbReference>
<dbReference type="AlphaFoldDB" id="A0A2A9PM46"/>
<reference evidence="5 6" key="1">
    <citation type="journal article" date="2015" name="BMC Genomics">
        <title>Gene expression during zombie ant biting behavior reflects the complexity underlying fungal parasitic behavioral manipulation.</title>
        <authorList>
            <person name="de Bekker C."/>
            <person name="Ohm R.A."/>
            <person name="Loreto R.G."/>
            <person name="Sebastian A."/>
            <person name="Albert I."/>
            <person name="Merrow M."/>
            <person name="Brachmann A."/>
            <person name="Hughes D.P."/>
        </authorList>
    </citation>
    <scope>NUCLEOTIDE SEQUENCE [LARGE SCALE GENOMIC DNA]</scope>
    <source>
        <strain evidence="5 6">SC16a</strain>
    </source>
</reference>
<dbReference type="InterPro" id="IPR023393">
    <property type="entry name" value="START-like_dom_sf"/>
</dbReference>
<dbReference type="InterPro" id="IPR044996">
    <property type="entry name" value="COQ10-like"/>
</dbReference>
<dbReference type="GO" id="GO:0005739">
    <property type="term" value="C:mitochondrion"/>
    <property type="evidence" value="ECO:0007669"/>
    <property type="project" value="TreeGrafter"/>
</dbReference>
<evidence type="ECO:0000313" key="5">
    <source>
        <dbReference type="EMBL" id="PFH61950.1"/>
    </source>
</evidence>
<dbReference type="Pfam" id="PF03364">
    <property type="entry name" value="Polyketide_cyc"/>
    <property type="match status" value="1"/>
</dbReference>
<keyword evidence="6" id="KW-1185">Reference proteome</keyword>
<dbReference type="STRING" id="268505.A0A2A9PM46"/>
<dbReference type="CDD" id="cd07813">
    <property type="entry name" value="COQ10p_like"/>
    <property type="match status" value="1"/>
</dbReference>
<comment type="function">
    <text evidence="3">Required for the function of coenzyme Q in the respiratory chain. May serve as a chaperone or may be involved in the transport of Q6 from its site of synthesis to the catalytic sites of the respiratory complexes.</text>
</comment>
<evidence type="ECO:0000256" key="3">
    <source>
        <dbReference type="ARBA" id="ARBA00024947"/>
    </source>
</evidence>
<dbReference type="EMBL" id="LAZP02000048">
    <property type="protein sequence ID" value="PFH61950.1"/>
    <property type="molecule type" value="Genomic_DNA"/>
</dbReference>
<evidence type="ECO:0000259" key="4">
    <source>
        <dbReference type="Pfam" id="PF03364"/>
    </source>
</evidence>
<reference evidence="5 6" key="2">
    <citation type="journal article" date="2017" name="Sci. Rep.">
        <title>Ant-infecting Ophiocordyceps genomes reveal a high diversity of potential behavioral manipulation genes and a possible major role for enterotoxins.</title>
        <authorList>
            <person name="de Bekker C."/>
            <person name="Ohm R.A."/>
            <person name="Evans H.C."/>
            <person name="Brachmann A."/>
            <person name="Hughes D.P."/>
        </authorList>
    </citation>
    <scope>NUCLEOTIDE SEQUENCE [LARGE SCALE GENOMIC DNA]</scope>
    <source>
        <strain evidence="5 6">SC16a</strain>
    </source>
</reference>
<dbReference type="InterPro" id="IPR005031">
    <property type="entry name" value="COQ10_START"/>
</dbReference>
<evidence type="ECO:0000313" key="6">
    <source>
        <dbReference type="Proteomes" id="UP000037136"/>
    </source>
</evidence>
<feature type="domain" description="Coenzyme Q-binding protein COQ10 START" evidence="4">
    <location>
        <begin position="50"/>
        <end position="194"/>
    </location>
</feature>
<dbReference type="GO" id="GO:0048039">
    <property type="term" value="F:ubiquinone binding"/>
    <property type="evidence" value="ECO:0007669"/>
    <property type="project" value="InterPro"/>
</dbReference>
<name>A0A2A9PM46_OPHUN</name>
<protein>
    <recommendedName>
        <fullName evidence="4">Coenzyme Q-binding protein COQ10 START domain-containing protein</fullName>
    </recommendedName>
</protein>
<accession>A0A2A9PM46</accession>
<evidence type="ECO:0000256" key="1">
    <source>
        <dbReference type="ARBA" id="ARBA00006885"/>
    </source>
</evidence>
<evidence type="ECO:0000256" key="2">
    <source>
        <dbReference type="ARBA" id="ARBA00011814"/>
    </source>
</evidence>
<proteinExistence type="inferred from homology"/>